<organism evidence="4 5">
    <name type="scientific">Geranomyces variabilis</name>
    <dbReference type="NCBI Taxonomy" id="109894"/>
    <lineage>
        <taxon>Eukaryota</taxon>
        <taxon>Fungi</taxon>
        <taxon>Fungi incertae sedis</taxon>
        <taxon>Chytridiomycota</taxon>
        <taxon>Chytridiomycota incertae sedis</taxon>
        <taxon>Chytridiomycetes</taxon>
        <taxon>Spizellomycetales</taxon>
        <taxon>Powellomycetaceae</taxon>
        <taxon>Geranomyces</taxon>
    </lineage>
</organism>
<dbReference type="PANTHER" id="PTHR19308">
    <property type="entry name" value="PHOSPHATIDYLCHOLINE TRANSFER PROTEIN"/>
    <property type="match status" value="1"/>
</dbReference>
<dbReference type="GO" id="GO:0008289">
    <property type="term" value="F:lipid binding"/>
    <property type="evidence" value="ECO:0007669"/>
    <property type="project" value="InterPro"/>
</dbReference>
<keyword evidence="2" id="KW-0472">Membrane</keyword>
<sequence>MDPLTNAHPDLLLRAHDLYRTLSSAADWELSQPAGVSAGNDIKGLKVYRRAASFTCFKVVATVPDGPTPGVALKPRNFGAVLGEPSLEHIFDKVDIKERLDARTSLQQLTTASPGSAGGLQFLVINQTVATSTTFVSLSTSVPNVASAVSLIPESRAAWSTLSLLASVVERAADFDGLRVTILVKLDDKSGAEWMALQRIPRAITGAADQLRNRGFSPYLLNFAQAIAIRAEEYSPASATYALRWEVEGPEQEPDMGDFDHLGESTTSVFSNSSSSPIAMVEVRVDRVRWLNAKGGLKVTLRKNGQSHKSLGSLIEAVEDSEHGLRVSCLFEITRQPDVFEMSLRPCDQPGIWVNDTNVHLTDQPTLEAEIPEVRVSSEVSSPNCSARATVKTLGCATPGIYLPLHPHRFLKDESKAFNFFNLMLADAASFRHVSTQKKNVAVFHKEVLDHPIGALKGVAVYPVHTPLAARALLWDTVAVLQTAGVRKIWDSQTFDYETLLEHLAPRTFMVHAMNKAVWPTSARDATVVNTLIPYNKDRIQALVASIDAVDPALPPVKQGVVRAHVDVAGWDIEHDSVAGEVRVTHVIQFNPKGWIPSSIISAVSTQIPLAVDAVHAHLMRYGAPPYLVGCPEGYRVTKAEYSHGSGTYQLAAMPREEFLARSPGEQHELLLVRIDLEKWCSGDVKIDASQGVALGSDDAYGDSALVVGLVAEGSDIELRIAKGAIGSGLVVNEESCEVPDGPLPVITTEEETHDHLTNERGAMIVESHSAASLPISIPTPRAQSPSGSPGHTIQSEAWESPAARLSSSVGTRQPTSALQAHSLPLGGQTHASHQARFARQGSDSEQMRELRHAADFSLSKLLKVDGKEDDWTQVTALRSGLGIYKKNLSSTTTGNQFPIMKGVKVIEGFSAAEVFAVIKSFGCRRIWDDLLESGRRLEYGGEGVEVSYIAMPTFFPMTRRDLLVVNKDDLLGRYRTAGAGPQTIISASSSVSDSLLSEPALSSIAHEAAASVRAQLMLSGWILDPIDPYTSQHPIPSTKATFYFQADLGGSVPTAMYGFLVGSAPKHPARVEAYLKEHGVPPYIVWPGLPAADAGDSGAEFGMAATLPRAVRVSRQDFEHSKNRFCGEVLVPAHELMWMQARGPAKAETEAEVLPDEEADDGLLLLHVVVDLSRFTGGYDIVWESKRVLPSEAQIGGPDLRVEVVEVPPPPTHSSTHFPTAQDPGSAPGVGSGGSVDAALVTGLARKQLIAPVMPSSQPRATLKSGVTKHTVSLLLSRGALDASDDSDVACDDLGDLCACITIAPSKSAARQSGDASSGVSGRVTVKGAPVTVTGHQDSQHRALQRQRIRKRASRLSIGSTSRLSTGLAAVGTEAVSLDTVTTPPATQATTATLAAQNGFFGAMGLLGRRRPGGAGVAGADGIELKVRACFRKISRDPSLMASFSSHLNIQHAQRISSLPVAGIKQAGGTTLSQNPPQQSLFDNLRQRRTNSAAALLASDSFISGRLSTPKPPQAAASGTPPSQQQMETPPLLRANDLPLRQVATATPTMTTDRGGFWTRFRTPGKEGTFPVSLLLVCGFLAFCVGFALQLFLIDPWVYPVARPLATVVAPLSPSPAPLPPDAGQEIVAVPPPPEPLLPAATCPQLFCPPCPVCTTPQPPPPLEPATITVTVTITAVASAPSL</sequence>
<dbReference type="InterPro" id="IPR002913">
    <property type="entry name" value="START_lipid-bd_dom"/>
</dbReference>
<dbReference type="InterPro" id="IPR051213">
    <property type="entry name" value="START_lipid_transfer"/>
</dbReference>
<keyword evidence="2" id="KW-1133">Transmembrane helix</keyword>
<feature type="region of interest" description="Disordered" evidence="1">
    <location>
        <begin position="1210"/>
        <end position="1235"/>
    </location>
</feature>
<feature type="domain" description="START" evidence="3">
    <location>
        <begin position="487"/>
        <end position="603"/>
    </location>
</feature>
<dbReference type="Gene3D" id="3.30.530.20">
    <property type="match status" value="2"/>
</dbReference>
<evidence type="ECO:0000256" key="1">
    <source>
        <dbReference type="SAM" id="MobiDB-lite"/>
    </source>
</evidence>
<evidence type="ECO:0000313" key="5">
    <source>
        <dbReference type="Proteomes" id="UP001212152"/>
    </source>
</evidence>
<accession>A0AAD5TKK8</accession>
<dbReference type="CDD" id="cd00177">
    <property type="entry name" value="START"/>
    <property type="match status" value="2"/>
</dbReference>
<dbReference type="PANTHER" id="PTHR19308:SF14">
    <property type="entry name" value="START DOMAIN-CONTAINING PROTEIN"/>
    <property type="match status" value="1"/>
</dbReference>
<evidence type="ECO:0000256" key="2">
    <source>
        <dbReference type="SAM" id="Phobius"/>
    </source>
</evidence>
<name>A0AAD5TKK8_9FUNG</name>
<dbReference type="InterPro" id="IPR023393">
    <property type="entry name" value="START-like_dom_sf"/>
</dbReference>
<evidence type="ECO:0000259" key="3">
    <source>
        <dbReference type="PROSITE" id="PS50848"/>
    </source>
</evidence>
<dbReference type="Proteomes" id="UP001212152">
    <property type="component" value="Unassembled WGS sequence"/>
</dbReference>
<dbReference type="PROSITE" id="PS50848">
    <property type="entry name" value="START"/>
    <property type="match status" value="2"/>
</dbReference>
<gene>
    <name evidence="4" type="ORF">HDU87_003153</name>
</gene>
<protein>
    <recommendedName>
        <fullName evidence="3">START domain-containing protein</fullName>
    </recommendedName>
</protein>
<evidence type="ECO:0000313" key="4">
    <source>
        <dbReference type="EMBL" id="KAJ3179194.1"/>
    </source>
</evidence>
<dbReference type="SUPFAM" id="SSF55961">
    <property type="entry name" value="Bet v1-like"/>
    <property type="match status" value="2"/>
</dbReference>
<dbReference type="GO" id="GO:0005737">
    <property type="term" value="C:cytoplasm"/>
    <property type="evidence" value="ECO:0007669"/>
    <property type="project" value="UniProtKB-ARBA"/>
</dbReference>
<feature type="domain" description="START" evidence="3">
    <location>
        <begin position="843"/>
        <end position="1065"/>
    </location>
</feature>
<feature type="compositionally biased region" description="Polar residues" evidence="1">
    <location>
        <begin position="782"/>
        <end position="795"/>
    </location>
</feature>
<dbReference type="EMBL" id="JADGJQ010000022">
    <property type="protein sequence ID" value="KAJ3179194.1"/>
    <property type="molecule type" value="Genomic_DNA"/>
</dbReference>
<feature type="region of interest" description="Disordered" evidence="1">
    <location>
        <begin position="827"/>
        <end position="847"/>
    </location>
</feature>
<keyword evidence="5" id="KW-1185">Reference proteome</keyword>
<proteinExistence type="predicted"/>
<keyword evidence="2" id="KW-0812">Transmembrane</keyword>
<reference evidence="4" key="1">
    <citation type="submission" date="2020-05" db="EMBL/GenBank/DDBJ databases">
        <title>Phylogenomic resolution of chytrid fungi.</title>
        <authorList>
            <person name="Stajich J.E."/>
            <person name="Amses K."/>
            <person name="Simmons R."/>
            <person name="Seto K."/>
            <person name="Myers J."/>
            <person name="Bonds A."/>
            <person name="Quandt C.A."/>
            <person name="Barry K."/>
            <person name="Liu P."/>
            <person name="Grigoriev I."/>
            <person name="Longcore J.E."/>
            <person name="James T.Y."/>
        </authorList>
    </citation>
    <scope>NUCLEOTIDE SEQUENCE</scope>
    <source>
        <strain evidence="4">JEL0379</strain>
    </source>
</reference>
<dbReference type="Pfam" id="PF01852">
    <property type="entry name" value="START"/>
    <property type="match status" value="1"/>
</dbReference>
<comment type="caution">
    <text evidence="4">The sequence shown here is derived from an EMBL/GenBank/DDBJ whole genome shotgun (WGS) entry which is preliminary data.</text>
</comment>
<feature type="region of interest" description="Disordered" evidence="1">
    <location>
        <begin position="1505"/>
        <end position="1536"/>
    </location>
</feature>
<feature type="transmembrane region" description="Helical" evidence="2">
    <location>
        <begin position="1571"/>
        <end position="1595"/>
    </location>
</feature>
<feature type="region of interest" description="Disordered" evidence="1">
    <location>
        <begin position="776"/>
        <end position="795"/>
    </location>
</feature>